<comment type="caution">
    <text evidence="1">The sequence shown here is derived from an EMBL/GenBank/DDBJ whole genome shotgun (WGS) entry which is preliminary data.</text>
</comment>
<dbReference type="RefSeq" id="WP_283401152.1">
    <property type="nucleotide sequence ID" value="NZ_FXUB01000008.1"/>
</dbReference>
<reference evidence="1 2" key="1">
    <citation type="submission" date="2017-05" db="EMBL/GenBank/DDBJ databases">
        <authorList>
            <person name="Varghese N."/>
            <person name="Submissions S."/>
        </authorList>
    </citation>
    <scope>NUCLEOTIDE SEQUENCE [LARGE SCALE GENOMIC DNA]</scope>
    <source>
        <strain evidence="1 2">DSM 15522</strain>
    </source>
</reference>
<evidence type="ECO:0000313" key="1">
    <source>
        <dbReference type="EMBL" id="SMP20018.1"/>
    </source>
</evidence>
<dbReference type="EMBL" id="FXUB01000008">
    <property type="protein sequence ID" value="SMP20018.1"/>
    <property type="molecule type" value="Genomic_DNA"/>
</dbReference>
<protein>
    <recommendedName>
        <fullName evidence="3">Roadblock/LAMTOR2 domain-containing protein</fullName>
    </recommendedName>
</protein>
<dbReference type="Proteomes" id="UP001157911">
    <property type="component" value="Unassembled WGS sequence"/>
</dbReference>
<sequence length="153" mass="17900">MFFLKKEKKPKNIREFLEAASEEIENSGWIATAIFTSDGLKVFSKQRNSNYNVERIYPYAIKLFQTASKFHEKASPGLKVGGFEPPRTLIYQMSTRETVFIVRGFSEKKEIFLIYIVDPELSGNYSTDRTLNKLLSWLYEVSKKFDRFLSKEK</sequence>
<gene>
    <name evidence="1" type="ORF">SAMN06265339_1718</name>
</gene>
<name>A0ABY1NWC1_9BACT</name>
<evidence type="ECO:0000313" key="2">
    <source>
        <dbReference type="Proteomes" id="UP001157911"/>
    </source>
</evidence>
<accession>A0ABY1NWC1</accession>
<evidence type="ECO:0008006" key="3">
    <source>
        <dbReference type="Google" id="ProtNLM"/>
    </source>
</evidence>
<proteinExistence type="predicted"/>
<keyword evidence="2" id="KW-1185">Reference proteome</keyword>
<organism evidence="1 2">
    <name type="scientific">Desulfurobacterium pacificum</name>
    <dbReference type="NCBI Taxonomy" id="240166"/>
    <lineage>
        <taxon>Bacteria</taxon>
        <taxon>Pseudomonadati</taxon>
        <taxon>Aquificota</taxon>
        <taxon>Aquificia</taxon>
        <taxon>Desulfurobacteriales</taxon>
        <taxon>Desulfurobacteriaceae</taxon>
        <taxon>Desulfurobacterium</taxon>
    </lineage>
</organism>